<proteinExistence type="predicted"/>
<dbReference type="Proteomes" id="UP000265520">
    <property type="component" value="Unassembled WGS sequence"/>
</dbReference>
<accession>A0A392TWJ1</accession>
<evidence type="ECO:0000313" key="2">
    <source>
        <dbReference type="Proteomes" id="UP000265520"/>
    </source>
</evidence>
<name>A0A392TWJ1_9FABA</name>
<dbReference type="AlphaFoldDB" id="A0A392TWJ1"/>
<feature type="non-terminal residue" evidence="1">
    <location>
        <position position="34"/>
    </location>
</feature>
<dbReference type="EMBL" id="LXQA010676730">
    <property type="protein sequence ID" value="MCI65482.1"/>
    <property type="molecule type" value="Genomic_DNA"/>
</dbReference>
<reference evidence="1 2" key="1">
    <citation type="journal article" date="2018" name="Front. Plant Sci.">
        <title>Red Clover (Trifolium pratense) and Zigzag Clover (T. medium) - A Picture of Genomic Similarities and Differences.</title>
        <authorList>
            <person name="Dluhosova J."/>
            <person name="Istvanek J."/>
            <person name="Nedelnik J."/>
            <person name="Repkova J."/>
        </authorList>
    </citation>
    <scope>NUCLEOTIDE SEQUENCE [LARGE SCALE GENOMIC DNA]</scope>
    <source>
        <strain evidence="2">cv. 10/8</strain>
        <tissue evidence="1">Leaf</tissue>
    </source>
</reference>
<organism evidence="1 2">
    <name type="scientific">Trifolium medium</name>
    <dbReference type="NCBI Taxonomy" id="97028"/>
    <lineage>
        <taxon>Eukaryota</taxon>
        <taxon>Viridiplantae</taxon>
        <taxon>Streptophyta</taxon>
        <taxon>Embryophyta</taxon>
        <taxon>Tracheophyta</taxon>
        <taxon>Spermatophyta</taxon>
        <taxon>Magnoliopsida</taxon>
        <taxon>eudicotyledons</taxon>
        <taxon>Gunneridae</taxon>
        <taxon>Pentapetalae</taxon>
        <taxon>rosids</taxon>
        <taxon>fabids</taxon>
        <taxon>Fabales</taxon>
        <taxon>Fabaceae</taxon>
        <taxon>Papilionoideae</taxon>
        <taxon>50 kb inversion clade</taxon>
        <taxon>NPAAA clade</taxon>
        <taxon>Hologalegina</taxon>
        <taxon>IRL clade</taxon>
        <taxon>Trifolieae</taxon>
        <taxon>Trifolium</taxon>
    </lineage>
</organism>
<protein>
    <submittedName>
        <fullName evidence="1">Uncharacterized protein</fullName>
    </submittedName>
</protein>
<keyword evidence="2" id="KW-1185">Reference proteome</keyword>
<evidence type="ECO:0000313" key="1">
    <source>
        <dbReference type="EMBL" id="MCI65482.1"/>
    </source>
</evidence>
<sequence length="34" mass="3121">MGVGDSGEVGWVPSSGEAVGEGIKSGGGVGFVVG</sequence>
<comment type="caution">
    <text evidence="1">The sequence shown here is derived from an EMBL/GenBank/DDBJ whole genome shotgun (WGS) entry which is preliminary data.</text>
</comment>